<feature type="compositionally biased region" description="Polar residues" evidence="1">
    <location>
        <begin position="279"/>
        <end position="288"/>
    </location>
</feature>
<evidence type="ECO:0000313" key="3">
    <source>
        <dbReference type="Proteomes" id="UP000606974"/>
    </source>
</evidence>
<sequence length="554" mass="61901">MPFDLDFMVRETAVFINLHQLELVLLLLDEHVDPISIPEYVRKRLSGVELTVQDVVEIRNGNFHISGSNFYVRLPSGNFLHIDIVDDYFSLLPTSSSMSDLQRQLQDEYGVLIDDYDMLDIFYGAFHVVGPKTIDLATKEGHFVPRSDLSEAICMFERGCSADFISRYVWYRFHSRLPAHALVQLALANNEEIVEDAALIAIFKSAPARVPPNPPCLKQTARRAPPPLPIMTFPQVLDEPNVEAVQRSGETFTANPAVICHFDDGTYSLYTDFQGHLESASNTPTPTHSNETDSGSESDSTSEDSIMSDVAPLVLVHLQDGDYLVDLEQPGLDWFQVTRLVSPDHSPEDNRLSWFQSATEMYLDTPVTDECGIQSRSQMDLDIPVTDDCGIQSLSQMDLDIDSTSDIDLALEELTLAHHPNPFGSHPIEVQAQDSDTDFARLPNLGHTTLNNLETGSDDDLESLFADCEGSMLFDQELDAIFADAGFVDLERDNPHSDAILDLDLERGQPQSEIFFDVVDPSLDDEDPFLLLEPPRKKRKISSLFSLGCSNQVQ</sequence>
<dbReference type="EMBL" id="JAACFV010000085">
    <property type="protein sequence ID" value="KAF7506515.1"/>
    <property type="molecule type" value="Genomic_DNA"/>
</dbReference>
<organism evidence="2 3">
    <name type="scientific">Endocarpon pusillum</name>
    <dbReference type="NCBI Taxonomy" id="364733"/>
    <lineage>
        <taxon>Eukaryota</taxon>
        <taxon>Fungi</taxon>
        <taxon>Dikarya</taxon>
        <taxon>Ascomycota</taxon>
        <taxon>Pezizomycotina</taxon>
        <taxon>Eurotiomycetes</taxon>
        <taxon>Chaetothyriomycetidae</taxon>
        <taxon>Verrucariales</taxon>
        <taxon>Verrucariaceae</taxon>
        <taxon>Endocarpon</taxon>
    </lineage>
</organism>
<dbReference type="OrthoDB" id="10320489at2759"/>
<reference evidence="2" key="1">
    <citation type="submission" date="2020-02" db="EMBL/GenBank/DDBJ databases">
        <authorList>
            <person name="Palmer J.M."/>
        </authorList>
    </citation>
    <scope>NUCLEOTIDE SEQUENCE</scope>
    <source>
        <strain evidence="2">EPUS1.4</strain>
        <tissue evidence="2">Thallus</tissue>
    </source>
</reference>
<dbReference type="AlphaFoldDB" id="A0A8H7E2P3"/>
<gene>
    <name evidence="2" type="ORF">GJ744_011661</name>
</gene>
<protein>
    <submittedName>
        <fullName evidence="2">Uncharacterized protein</fullName>
    </submittedName>
</protein>
<dbReference type="Proteomes" id="UP000606974">
    <property type="component" value="Unassembled WGS sequence"/>
</dbReference>
<name>A0A8H7E2P3_9EURO</name>
<accession>A0A8H7E2P3</accession>
<comment type="caution">
    <text evidence="2">The sequence shown here is derived from an EMBL/GenBank/DDBJ whole genome shotgun (WGS) entry which is preliminary data.</text>
</comment>
<keyword evidence="3" id="KW-1185">Reference proteome</keyword>
<evidence type="ECO:0000256" key="1">
    <source>
        <dbReference type="SAM" id="MobiDB-lite"/>
    </source>
</evidence>
<proteinExistence type="predicted"/>
<feature type="region of interest" description="Disordered" evidence="1">
    <location>
        <begin position="277"/>
        <end position="305"/>
    </location>
</feature>
<evidence type="ECO:0000313" key="2">
    <source>
        <dbReference type="EMBL" id="KAF7506515.1"/>
    </source>
</evidence>